<evidence type="ECO:0000259" key="2">
    <source>
        <dbReference type="Pfam" id="PF10099"/>
    </source>
</evidence>
<dbReference type="GO" id="GO:0006417">
    <property type="term" value="P:regulation of translation"/>
    <property type="evidence" value="ECO:0007669"/>
    <property type="project" value="TreeGrafter"/>
</dbReference>
<comment type="caution">
    <text evidence="3">The sequence shown here is derived from an EMBL/GenBank/DDBJ whole genome shotgun (WGS) entry which is preliminary data.</text>
</comment>
<name>A0A7W6HHQ7_9HYPH</name>
<reference evidence="3 4" key="1">
    <citation type="submission" date="2020-08" db="EMBL/GenBank/DDBJ databases">
        <title>Genomic Encyclopedia of Type Strains, Phase IV (KMG-IV): sequencing the most valuable type-strain genomes for metagenomic binning, comparative biology and taxonomic classification.</title>
        <authorList>
            <person name="Goeker M."/>
        </authorList>
    </citation>
    <scope>NUCLEOTIDE SEQUENCE [LARGE SCALE GENOMIC DNA]</scope>
    <source>
        <strain evidence="3 4">DSM 103570</strain>
    </source>
</reference>
<dbReference type="PANTHER" id="PTHR37461">
    <property type="entry name" value="ANTI-SIGMA-K FACTOR RSKA"/>
    <property type="match status" value="1"/>
</dbReference>
<dbReference type="Proteomes" id="UP000588647">
    <property type="component" value="Unassembled WGS sequence"/>
</dbReference>
<keyword evidence="1" id="KW-1133">Transmembrane helix</keyword>
<gene>
    <name evidence="3" type="ORF">GGR03_004521</name>
</gene>
<feature type="domain" description="Anti-sigma K factor RskA C-terminal" evidence="2">
    <location>
        <begin position="112"/>
        <end position="233"/>
    </location>
</feature>
<feature type="transmembrane region" description="Helical" evidence="1">
    <location>
        <begin position="100"/>
        <end position="124"/>
    </location>
</feature>
<dbReference type="EMBL" id="JACIEM010000006">
    <property type="protein sequence ID" value="MBB4005422.1"/>
    <property type="molecule type" value="Genomic_DNA"/>
</dbReference>
<dbReference type="InterPro" id="IPR051474">
    <property type="entry name" value="Anti-sigma-K/W_factor"/>
</dbReference>
<dbReference type="AlphaFoldDB" id="A0A7W6HHQ7"/>
<organism evidence="3 4">
    <name type="scientific">Aurantimonas endophytica</name>
    <dbReference type="NCBI Taxonomy" id="1522175"/>
    <lineage>
        <taxon>Bacteria</taxon>
        <taxon>Pseudomonadati</taxon>
        <taxon>Pseudomonadota</taxon>
        <taxon>Alphaproteobacteria</taxon>
        <taxon>Hyphomicrobiales</taxon>
        <taxon>Aurantimonadaceae</taxon>
        <taxon>Aurantimonas</taxon>
    </lineage>
</organism>
<dbReference type="PANTHER" id="PTHR37461:SF1">
    <property type="entry name" value="ANTI-SIGMA-K FACTOR RSKA"/>
    <property type="match status" value="1"/>
</dbReference>
<sequence>MSDAVDHGREDAHLAAEYVLGVLSGGQRRSVERRALRDPAFAAVLAEWTELLGPMASGVDPAEPPVTLWSRIEADLGRMTRRPAEPVPTARPKGRRVSAIWQWLGLAGVGLAVASLAALILVAGRDLAPPADGMMTATLSAEDGTPLVTVVIDTATSMATLVPIVHAEEPGRVPELWLVPPGGAAPKSLGLIDMARPLHVALDGNGLGMPDAALAVSMEPEGGSPTGLPTGPVVASGALHSI</sequence>
<protein>
    <submittedName>
        <fullName evidence="3">Anti-sigma-K factor RskA</fullName>
    </submittedName>
</protein>
<proteinExistence type="predicted"/>
<dbReference type="InterPro" id="IPR018764">
    <property type="entry name" value="RskA_C"/>
</dbReference>
<keyword evidence="1" id="KW-0812">Transmembrane</keyword>
<accession>A0A7W6HHQ7</accession>
<evidence type="ECO:0000313" key="3">
    <source>
        <dbReference type="EMBL" id="MBB4005422.1"/>
    </source>
</evidence>
<keyword evidence="4" id="KW-1185">Reference proteome</keyword>
<evidence type="ECO:0000256" key="1">
    <source>
        <dbReference type="SAM" id="Phobius"/>
    </source>
</evidence>
<evidence type="ECO:0000313" key="4">
    <source>
        <dbReference type="Proteomes" id="UP000588647"/>
    </source>
</evidence>
<keyword evidence="1" id="KW-0472">Membrane</keyword>
<dbReference type="GO" id="GO:0005886">
    <property type="term" value="C:plasma membrane"/>
    <property type="evidence" value="ECO:0007669"/>
    <property type="project" value="InterPro"/>
</dbReference>
<dbReference type="Pfam" id="PF10099">
    <property type="entry name" value="RskA_C"/>
    <property type="match status" value="1"/>
</dbReference>
<dbReference type="RefSeq" id="WP_183210977.1">
    <property type="nucleotide sequence ID" value="NZ_JAAAMM010000006.1"/>
</dbReference>
<dbReference type="GO" id="GO:0016989">
    <property type="term" value="F:sigma factor antagonist activity"/>
    <property type="evidence" value="ECO:0007669"/>
    <property type="project" value="TreeGrafter"/>
</dbReference>